<dbReference type="GO" id="GO:0009787">
    <property type="term" value="P:regulation of abscisic acid-activated signaling pathway"/>
    <property type="evidence" value="ECO:0007669"/>
    <property type="project" value="InterPro"/>
</dbReference>
<evidence type="ECO:0000313" key="2">
    <source>
        <dbReference type="EMBL" id="ABK25954.1"/>
    </source>
</evidence>
<dbReference type="OMA" id="CLTCRFP"/>
<protein>
    <recommendedName>
        <fullName evidence="3">Protein SHORT HYPOCOTYL IN WHITE LIGHT 1</fullName>
    </recommendedName>
</protein>
<dbReference type="InterPro" id="IPR039324">
    <property type="entry name" value="SHW1"/>
</dbReference>
<feature type="transmembrane region" description="Helical" evidence="1">
    <location>
        <begin position="161"/>
        <end position="183"/>
    </location>
</feature>
<keyword evidence="1" id="KW-0812">Transmembrane</keyword>
<accession>A9NZ93</accession>
<keyword evidence="1" id="KW-0472">Membrane</keyword>
<dbReference type="PANTHER" id="PTHR35474:SF3">
    <property type="entry name" value="PROTEIN SHORT HYPOCOTYL IN WHITE LIGHT 1"/>
    <property type="match status" value="1"/>
</dbReference>
<name>A9NZ93_PICSI</name>
<feature type="transmembrane region" description="Helical" evidence="1">
    <location>
        <begin position="132"/>
        <end position="155"/>
    </location>
</feature>
<evidence type="ECO:0000256" key="1">
    <source>
        <dbReference type="SAM" id="Phobius"/>
    </source>
</evidence>
<organism evidence="2">
    <name type="scientific">Picea sitchensis</name>
    <name type="common">Sitka spruce</name>
    <name type="synonym">Pinus sitchensis</name>
    <dbReference type="NCBI Taxonomy" id="3332"/>
    <lineage>
        <taxon>Eukaryota</taxon>
        <taxon>Viridiplantae</taxon>
        <taxon>Streptophyta</taxon>
        <taxon>Embryophyta</taxon>
        <taxon>Tracheophyta</taxon>
        <taxon>Spermatophyta</taxon>
        <taxon>Pinopsida</taxon>
        <taxon>Pinidae</taxon>
        <taxon>Conifers I</taxon>
        <taxon>Pinales</taxon>
        <taxon>Pinaceae</taxon>
        <taxon>Picea</taxon>
    </lineage>
</organism>
<dbReference type="AlphaFoldDB" id="A9NZ93"/>
<evidence type="ECO:0008006" key="3">
    <source>
        <dbReference type="Google" id="ProtNLM"/>
    </source>
</evidence>
<dbReference type="EMBL" id="EF086698">
    <property type="protein sequence ID" value="ABK25954.1"/>
    <property type="molecule type" value="mRNA"/>
</dbReference>
<dbReference type="GO" id="GO:0010100">
    <property type="term" value="P:negative regulation of photomorphogenesis"/>
    <property type="evidence" value="ECO:0007669"/>
    <property type="project" value="InterPro"/>
</dbReference>
<dbReference type="PANTHER" id="PTHR35474">
    <property type="entry name" value="ATP PHOSPHORIBOSYLTRANSFERASE REGULATORY SUBUNIT"/>
    <property type="match status" value="1"/>
</dbReference>
<keyword evidence="1" id="KW-1133">Transmembrane helix</keyword>
<proteinExistence type="evidence at transcript level"/>
<reference evidence="2" key="1">
    <citation type="journal article" date="2008" name="BMC Genomics">
        <title>A conifer genomics resource of 200,000 spruce (Picea spp.) ESTs and 6,464 high-quality, sequence-finished full-length cDNAs for Sitka spruce (Picea sitchensis).</title>
        <authorList>
            <person name="Ralph S.G."/>
            <person name="Chun H.J."/>
            <person name="Kolosova N."/>
            <person name="Cooper D."/>
            <person name="Oddy C."/>
            <person name="Ritland C.E."/>
            <person name="Kirkpatrick R."/>
            <person name="Moore R."/>
            <person name="Barber S."/>
            <person name="Holt R.A."/>
            <person name="Jones S.J."/>
            <person name="Marra M.A."/>
            <person name="Douglas C.J."/>
            <person name="Ritland K."/>
            <person name="Bohlmann J."/>
        </authorList>
    </citation>
    <scope>NUCLEOTIDE SEQUENCE</scope>
    <source>
        <tissue evidence="2">Green portion of the leader tissue</tissue>
    </source>
</reference>
<sequence>MLMAAMITFPTPCQRPNSILSPLPPQGGTPSLSRLSYFCLTCRFPLNFNCRASRRISNYGRICVVYGLKENVLGGDGEYRGSFQEEEGFDVEAYYEEEEEDEEDRSLDLLARFIHHMFKKISRKARKAARTILPSAISPQLVGFSVNGVIILTFLSILKAFLQVVCTLGSVVFVTILLLRLIWSAVGYMQKGGKTIEFHGENGYSSYNASQPAT</sequence>